<feature type="compositionally biased region" description="Polar residues" evidence="1">
    <location>
        <begin position="513"/>
        <end position="538"/>
    </location>
</feature>
<sequence>MEGQEPRWYYTPADNPASTGTGGLTSWAFSQSSAPTVDRSRIACMQQSPSTSHRVRLVPPDMPGDWMVQHWYGHAANLGIPNTHVAHQPSLPKPTSDSHASPTEPQPQREAHSTFPTSNTTPTTTATTADRQGNESTHRQTNEATAAVPYASPKDMTSFIPARPGWSSNAAAAPPSQPVEALIWRPSANTQSRPLTSNTSRSPEPIQPRPHSRSRSQSLRQTPPVGAYDHPESPRLWTLERLASTHEAHLDRIRVLSSALGFRQYYCSLLSQSTREHLDPTTYINLSHSVPSTDIRAHLNPSIESAFKLKGVIIRVGDLASLPWNHKVEGVLATTYVAIYGAWADYCAQQGIFELPILGSLASCWIHSLAPDQRVSATIVLEVIRFVTNSVFRGFERMVLPSVSRDATEWGWWDQVREECAWSLWSWRAVRQSLSGSVTPYQCEILDQQSMAKERKMAEEIKTHRELADTRTPPIYGPPWTPPGVTLQPSPTNCVVSAGGATSSIVMNTTTATSRNGSAHSLSQKARSQQRAVGSTPSMRRASAQHRPSQPSQGLPPAYPLTVARQPSAAPARTELRPAPATHVATAQLATTNPGRNVNRISNRPPPAPFLAKPISPAAESNTTSHDPNDLYSDLTPAAFKQESAVFERASRIQKLINAHQLKRGQNPTPFEPIQMPQKRKRLNARVSAAVGEAVEKQRLTGPTQFIGVNGKGGVTHSQSIPRTYPMPPSVPQARPLVSTKVQVKSAPTAPQRSSGGPRPRYIPPDKPNQPFLPPRMYVPAPPLYPLPRRVPPPPMEHAFHDYTPSCQPLDCHLSLPARVELSELDRIFLHPAPRLPTASPTEASALGLANTFASPLHGRPDAAPFVAQTTTTIVHNWGNRASQLQSYQASNPSLDHNTINDAMLLQAESLTRVGKALMDLPHVERPARTVDLGRLSMGAKTQLFQLFALRALSAERSGEISPIKTRNSKSKGPRFEDPATTGSVSGPPANAPPVHSSIGLPDLRGDLAVHSQGQPTTVEQPLLGPETSACSKSRLSTPQAQTSLAPVTGSTTPSVVQQLITRGESLPAFARSKPAKSPSTTQPASASTAPGLARSASNGLVRNTSGKDVHPLLHFYSCVAPAQRQVARMLAQSPRSARPVSLPISHATEGSGPALPSPALSFVPPSLGVDLSENHSSVAPSADSGTSLSTSSTSIISPSPALDSNNFPPAPPAIQKKVDAKLLEFDRMVASGEMAGRVRDEHAKGLKEIIFQARIVEQRKLDLAQRAAAKAAAAPQSRAMLVAPASQPESAFDGDAASAPSTSFSTSDHIAFAAQPSGPEPVLAPTGVGEEVAPPSLGVKPLVISDKGPSSDPVISSDPVEPFLNPVPPSERLPPTKSKVNVDQTVVGALTAAESPPNNDDDEEIDQLASDRELAHPSAQTPYSPALGAPPEHGQRSSRDPPPPLPSAEFEKRALISLERRDSTPDVPLSRIATMEKRRESAPLKSSVELEIPRPFIIANQSFKPFGSLY</sequence>
<dbReference type="EMBL" id="FQNC01000041">
    <property type="protein sequence ID" value="SGY34505.1"/>
    <property type="molecule type" value="Genomic_DNA"/>
</dbReference>
<reference evidence="2 3" key="1">
    <citation type="submission" date="2016-11" db="EMBL/GenBank/DDBJ databases">
        <authorList>
            <person name="Jaros S."/>
            <person name="Januszkiewicz K."/>
            <person name="Wedrychowicz H."/>
        </authorList>
    </citation>
    <scope>NUCLEOTIDE SEQUENCE [LARGE SCALE GENOMIC DNA]</scope>
</reference>
<feature type="compositionally biased region" description="Polar residues" evidence="1">
    <location>
        <begin position="1029"/>
        <end position="1055"/>
    </location>
</feature>
<feature type="compositionally biased region" description="Low complexity" evidence="1">
    <location>
        <begin position="215"/>
        <end position="224"/>
    </location>
</feature>
<feature type="region of interest" description="Disordered" evidence="1">
    <location>
        <begin position="1340"/>
        <end position="1472"/>
    </location>
</feature>
<feature type="compositionally biased region" description="Basic and acidic residues" evidence="1">
    <location>
        <begin position="132"/>
        <end position="141"/>
    </location>
</feature>
<dbReference type="Proteomes" id="UP000249464">
    <property type="component" value="Unassembled WGS sequence"/>
</dbReference>
<feature type="region of interest" description="Disordered" evidence="1">
    <location>
        <begin position="588"/>
        <end position="630"/>
    </location>
</feature>
<evidence type="ECO:0000313" key="3">
    <source>
        <dbReference type="Proteomes" id="UP000249464"/>
    </source>
</evidence>
<feature type="region of interest" description="Disordered" evidence="1">
    <location>
        <begin position="959"/>
        <end position="1055"/>
    </location>
</feature>
<feature type="compositionally biased region" description="Polar residues" evidence="1">
    <location>
        <begin position="188"/>
        <end position="202"/>
    </location>
</feature>
<evidence type="ECO:0000256" key="1">
    <source>
        <dbReference type="SAM" id="MobiDB-lite"/>
    </source>
</evidence>
<feature type="region of interest" description="Disordered" evidence="1">
    <location>
        <begin position="513"/>
        <end position="561"/>
    </location>
</feature>
<feature type="region of interest" description="Disordered" evidence="1">
    <location>
        <begin position="1071"/>
        <end position="1104"/>
    </location>
</feature>
<feature type="compositionally biased region" description="Low complexity" evidence="1">
    <location>
        <begin position="1076"/>
        <end position="1091"/>
    </location>
</feature>
<feature type="region of interest" description="Disordered" evidence="1">
    <location>
        <begin position="1174"/>
        <end position="1206"/>
    </location>
</feature>
<feature type="compositionally biased region" description="Low complexity" evidence="1">
    <location>
        <begin position="113"/>
        <end position="129"/>
    </location>
</feature>
<proteinExistence type="predicted"/>
<feature type="region of interest" description="Disordered" evidence="1">
    <location>
        <begin position="82"/>
        <end position="163"/>
    </location>
</feature>
<feature type="compositionally biased region" description="Basic and acidic residues" evidence="1">
    <location>
        <begin position="1450"/>
        <end position="1465"/>
    </location>
</feature>
<accession>A0A2X0NWT5</accession>
<evidence type="ECO:0000313" key="2">
    <source>
        <dbReference type="EMBL" id="SGY34505.1"/>
    </source>
</evidence>
<feature type="region of interest" description="Disordered" evidence="1">
    <location>
        <begin position="1"/>
        <end position="24"/>
    </location>
</feature>
<feature type="compositionally biased region" description="Low complexity" evidence="1">
    <location>
        <begin position="1181"/>
        <end position="1203"/>
    </location>
</feature>
<organism evidence="2 3">
    <name type="scientific">Microbotryum silenes-dioicae</name>
    <dbReference type="NCBI Taxonomy" id="796604"/>
    <lineage>
        <taxon>Eukaryota</taxon>
        <taxon>Fungi</taxon>
        <taxon>Dikarya</taxon>
        <taxon>Basidiomycota</taxon>
        <taxon>Pucciniomycotina</taxon>
        <taxon>Microbotryomycetes</taxon>
        <taxon>Microbotryales</taxon>
        <taxon>Microbotryaceae</taxon>
        <taxon>Microbotryum</taxon>
    </lineage>
</organism>
<feature type="region of interest" description="Disordered" evidence="1">
    <location>
        <begin position="705"/>
        <end position="774"/>
    </location>
</feature>
<feature type="compositionally biased region" description="Polar residues" evidence="1">
    <location>
        <begin position="588"/>
        <end position="602"/>
    </location>
</feature>
<gene>
    <name evidence="2" type="primary">BQ5605_C002g01644</name>
    <name evidence="2" type="ORF">BQ5605_C002G01644</name>
</gene>
<feature type="region of interest" description="Disordered" evidence="1">
    <location>
        <begin position="1141"/>
        <end position="1160"/>
    </location>
</feature>
<feature type="region of interest" description="Disordered" evidence="1">
    <location>
        <begin position="188"/>
        <end position="232"/>
    </location>
</feature>
<protein>
    <submittedName>
        <fullName evidence="2">BQ5605_C002g01644 protein</fullName>
    </submittedName>
</protein>
<name>A0A2X0NWT5_9BASI</name>
<keyword evidence="3" id="KW-1185">Reference proteome</keyword>
<feature type="compositionally biased region" description="Low complexity" evidence="1">
    <location>
        <begin position="1351"/>
        <end position="1363"/>
    </location>
</feature>
<feature type="compositionally biased region" description="Polar residues" evidence="1">
    <location>
        <begin position="93"/>
        <end position="103"/>
    </location>
</feature>
<feature type="compositionally biased region" description="Pro residues" evidence="1">
    <location>
        <begin position="761"/>
        <end position="774"/>
    </location>
</feature>